<feature type="compositionally biased region" description="Low complexity" evidence="1">
    <location>
        <begin position="10"/>
        <end position="41"/>
    </location>
</feature>
<evidence type="ECO:0008006" key="5">
    <source>
        <dbReference type="Google" id="ProtNLM"/>
    </source>
</evidence>
<dbReference type="Proteomes" id="UP000322245">
    <property type="component" value="Unassembled WGS sequence"/>
</dbReference>
<evidence type="ECO:0000313" key="4">
    <source>
        <dbReference type="Proteomes" id="UP000322245"/>
    </source>
</evidence>
<protein>
    <recommendedName>
        <fullName evidence="5">Cysteine-rich transmembrane CYSTM domain-containing protein</fullName>
    </recommendedName>
</protein>
<comment type="caution">
    <text evidence="3">The sequence shown here is derived from an EMBL/GenBank/DDBJ whole genome shotgun (WGS) entry which is preliminary data.</text>
</comment>
<name>A0A5D3APL9_9TREE</name>
<keyword evidence="2" id="KW-1133">Transmembrane helix</keyword>
<keyword evidence="2" id="KW-0812">Transmembrane</keyword>
<evidence type="ECO:0000256" key="2">
    <source>
        <dbReference type="SAM" id="Phobius"/>
    </source>
</evidence>
<accession>A0A5D3APL9</accession>
<keyword evidence="2" id="KW-0472">Membrane</keyword>
<dbReference type="EMBL" id="NIDF01000117">
    <property type="protein sequence ID" value="TYJ52762.1"/>
    <property type="molecule type" value="Genomic_DNA"/>
</dbReference>
<evidence type="ECO:0000313" key="3">
    <source>
        <dbReference type="EMBL" id="TYJ52762.1"/>
    </source>
</evidence>
<dbReference type="AlphaFoldDB" id="A0A5D3APL9"/>
<reference evidence="3 4" key="1">
    <citation type="submission" date="2017-05" db="EMBL/GenBank/DDBJ databases">
        <title>The Genome Sequence of Tsuchiyaea wingfieldii DSM 27421.</title>
        <authorList>
            <person name="Cuomo C."/>
            <person name="Passer A."/>
            <person name="Billmyre B."/>
            <person name="Heitman J."/>
        </authorList>
    </citation>
    <scope>NUCLEOTIDE SEQUENCE [LARGE SCALE GENOMIC DNA]</scope>
    <source>
        <strain evidence="3 4">DSM 27421</strain>
    </source>
</reference>
<organism evidence="3 4">
    <name type="scientific">Cryptococcus floricola</name>
    <dbReference type="NCBI Taxonomy" id="2591691"/>
    <lineage>
        <taxon>Eukaryota</taxon>
        <taxon>Fungi</taxon>
        <taxon>Dikarya</taxon>
        <taxon>Basidiomycota</taxon>
        <taxon>Agaricomycotina</taxon>
        <taxon>Tremellomycetes</taxon>
        <taxon>Tremellales</taxon>
        <taxon>Cryptococcaceae</taxon>
        <taxon>Cryptococcus</taxon>
    </lineage>
</organism>
<gene>
    <name evidence="3" type="ORF">B9479_006612</name>
</gene>
<feature type="region of interest" description="Disordered" evidence="1">
    <location>
        <begin position="1"/>
        <end position="55"/>
    </location>
</feature>
<keyword evidence="4" id="KW-1185">Reference proteome</keyword>
<sequence>MSARDYYHNQQQPYGQQYGGYPQQQQGGYYPPAPQQSYQQPGPTPSPSLNRSTFSNNPKRSLVVAVDAAPGMFSSVLFILAYQLANYYPLPLPATVYSLAGMLCCCCAEEMCCDMLC</sequence>
<proteinExistence type="predicted"/>
<evidence type="ECO:0000256" key="1">
    <source>
        <dbReference type="SAM" id="MobiDB-lite"/>
    </source>
</evidence>
<feature type="transmembrane region" description="Helical" evidence="2">
    <location>
        <begin position="61"/>
        <end position="85"/>
    </location>
</feature>